<dbReference type="GO" id="GO:0003700">
    <property type="term" value="F:DNA-binding transcription factor activity"/>
    <property type="evidence" value="ECO:0007669"/>
    <property type="project" value="InterPro"/>
</dbReference>
<dbReference type="Pfam" id="PF12833">
    <property type="entry name" value="HTH_18"/>
    <property type="match status" value="1"/>
</dbReference>
<dbReference type="EMBL" id="FWDO01000004">
    <property type="protein sequence ID" value="SLM17930.1"/>
    <property type="molecule type" value="Genomic_DNA"/>
</dbReference>
<dbReference type="InterPro" id="IPR014710">
    <property type="entry name" value="RmlC-like_jellyroll"/>
</dbReference>
<dbReference type="InterPro" id="IPR020449">
    <property type="entry name" value="Tscrpt_reg_AraC-type_HTH"/>
</dbReference>
<dbReference type="InterPro" id="IPR018062">
    <property type="entry name" value="HTH_AraC-typ_CS"/>
</dbReference>
<evidence type="ECO:0000259" key="4">
    <source>
        <dbReference type="PROSITE" id="PS01124"/>
    </source>
</evidence>
<sequence>MENIEEHAFFRYLTYSDEDERWEMVCTDAGYTEVPPYTIYPPNKEDHPRMFQRVAVGRTLNEYQIIYVTKGEGIFETSGRRYEVKPGSIITVFPGVRHFYKPVYEVGWMEYWVGFKGGHFELLRERGFLNPQQPFVEIGLQNDILDLYNEIIEEVRDQKPLYQIVASAKILSLISEINACARRKAQTSHAAQIVESAKFIMAEKIYGDIDISSIASQLGISVSRFNDIFKTYTSMTPYQYYIHIKIHAAKSLLEQGDLSVKEVAYRLGFEDQYHFSRLFKQKTGIAPSQWRVFMYE</sequence>
<dbReference type="PROSITE" id="PS00041">
    <property type="entry name" value="HTH_ARAC_FAMILY_1"/>
    <property type="match status" value="1"/>
</dbReference>
<evidence type="ECO:0000256" key="2">
    <source>
        <dbReference type="ARBA" id="ARBA00023125"/>
    </source>
</evidence>
<dbReference type="Gene3D" id="2.60.120.10">
    <property type="entry name" value="Jelly Rolls"/>
    <property type="match status" value="1"/>
</dbReference>
<keyword evidence="2" id="KW-0238">DNA-binding</keyword>
<reference evidence="5" key="1">
    <citation type="submission" date="2017-02" db="EMBL/GenBank/DDBJ databases">
        <authorList>
            <person name="Regsiter A."/>
            <person name="William W."/>
        </authorList>
    </citation>
    <scope>NUCLEOTIDE SEQUENCE</scope>
    <source>
        <strain evidence="5">BdmA 4</strain>
    </source>
</reference>
<evidence type="ECO:0000256" key="1">
    <source>
        <dbReference type="ARBA" id="ARBA00023015"/>
    </source>
</evidence>
<evidence type="ECO:0000256" key="3">
    <source>
        <dbReference type="ARBA" id="ARBA00023163"/>
    </source>
</evidence>
<dbReference type="PROSITE" id="PS01124">
    <property type="entry name" value="HTH_ARAC_FAMILY_2"/>
    <property type="match status" value="1"/>
</dbReference>
<keyword evidence="1" id="KW-0805">Transcription regulation</keyword>
<dbReference type="InterPro" id="IPR009057">
    <property type="entry name" value="Homeodomain-like_sf"/>
</dbReference>
<dbReference type="SUPFAM" id="SSF51215">
    <property type="entry name" value="Regulatory protein AraC"/>
    <property type="match status" value="1"/>
</dbReference>
<dbReference type="InterPro" id="IPR003313">
    <property type="entry name" value="AraC-bd"/>
</dbReference>
<dbReference type="Pfam" id="PF02311">
    <property type="entry name" value="AraC_binding"/>
    <property type="match status" value="1"/>
</dbReference>
<organism evidence="5">
    <name type="scientific">uncultured spirochete</name>
    <dbReference type="NCBI Taxonomy" id="156406"/>
    <lineage>
        <taxon>Bacteria</taxon>
        <taxon>Pseudomonadati</taxon>
        <taxon>Spirochaetota</taxon>
        <taxon>Spirochaetia</taxon>
        <taxon>Spirochaetales</taxon>
        <taxon>environmental samples</taxon>
    </lineage>
</organism>
<dbReference type="PANTHER" id="PTHR43280">
    <property type="entry name" value="ARAC-FAMILY TRANSCRIPTIONAL REGULATOR"/>
    <property type="match status" value="1"/>
</dbReference>
<accession>A0A3P3XNT4</accession>
<gene>
    <name evidence="5" type="ORF">SPIRO4BDMA_40502</name>
</gene>
<evidence type="ECO:0000313" key="5">
    <source>
        <dbReference type="EMBL" id="SLM17930.1"/>
    </source>
</evidence>
<keyword evidence="3" id="KW-0804">Transcription</keyword>
<dbReference type="PANTHER" id="PTHR43280:SF30">
    <property type="entry name" value="MMSAB OPERON REGULATORY PROTEIN"/>
    <property type="match status" value="1"/>
</dbReference>
<dbReference type="InterPro" id="IPR018060">
    <property type="entry name" value="HTH_AraC"/>
</dbReference>
<dbReference type="SMART" id="SM00342">
    <property type="entry name" value="HTH_ARAC"/>
    <property type="match status" value="1"/>
</dbReference>
<dbReference type="Gene3D" id="1.10.10.60">
    <property type="entry name" value="Homeodomain-like"/>
    <property type="match status" value="2"/>
</dbReference>
<dbReference type="InterPro" id="IPR037923">
    <property type="entry name" value="HTH-like"/>
</dbReference>
<name>A0A3P3XNT4_9SPIR</name>
<feature type="domain" description="HTH araC/xylS-type" evidence="4">
    <location>
        <begin position="195"/>
        <end position="293"/>
    </location>
</feature>
<dbReference type="PRINTS" id="PR00032">
    <property type="entry name" value="HTHARAC"/>
</dbReference>
<dbReference type="GO" id="GO:0043565">
    <property type="term" value="F:sequence-specific DNA binding"/>
    <property type="evidence" value="ECO:0007669"/>
    <property type="project" value="InterPro"/>
</dbReference>
<proteinExistence type="predicted"/>
<protein>
    <submittedName>
        <fullName evidence="5">Transcriptional regulator</fullName>
    </submittedName>
</protein>
<dbReference type="AlphaFoldDB" id="A0A3P3XNT4"/>
<dbReference type="SUPFAM" id="SSF46689">
    <property type="entry name" value="Homeodomain-like"/>
    <property type="match status" value="2"/>
</dbReference>